<evidence type="ECO:0000256" key="4">
    <source>
        <dbReference type="PROSITE-ProRule" id="PRU00742"/>
    </source>
</evidence>
<dbReference type="Pfam" id="PF00491">
    <property type="entry name" value="Arginase"/>
    <property type="match status" value="1"/>
</dbReference>
<reference evidence="5 6" key="1">
    <citation type="submission" date="2023-08" db="EMBL/GenBank/DDBJ databases">
        <title>Black Yeasts Isolated from many extreme environments.</title>
        <authorList>
            <person name="Coleine C."/>
            <person name="Stajich J.E."/>
            <person name="Selbmann L."/>
        </authorList>
    </citation>
    <scope>NUCLEOTIDE SEQUENCE [LARGE SCALE GENOMIC DNA]</scope>
    <source>
        <strain evidence="5 6">CCFEE 5885</strain>
    </source>
</reference>
<dbReference type="PRINTS" id="PR00116">
    <property type="entry name" value="ARGINASE"/>
</dbReference>
<evidence type="ECO:0000256" key="2">
    <source>
        <dbReference type="ARBA" id="ARBA00022801"/>
    </source>
</evidence>
<evidence type="ECO:0000313" key="6">
    <source>
        <dbReference type="Proteomes" id="UP001345013"/>
    </source>
</evidence>
<keyword evidence="3" id="KW-0464">Manganese</keyword>
<dbReference type="InterPro" id="IPR006035">
    <property type="entry name" value="Ureohydrolase"/>
</dbReference>
<keyword evidence="1" id="KW-0479">Metal-binding</keyword>
<dbReference type="PANTHER" id="PTHR43782">
    <property type="entry name" value="ARGINASE"/>
    <property type="match status" value="1"/>
</dbReference>
<organism evidence="5 6">
    <name type="scientific">Lithohypha guttulata</name>
    <dbReference type="NCBI Taxonomy" id="1690604"/>
    <lineage>
        <taxon>Eukaryota</taxon>
        <taxon>Fungi</taxon>
        <taxon>Dikarya</taxon>
        <taxon>Ascomycota</taxon>
        <taxon>Pezizomycotina</taxon>
        <taxon>Eurotiomycetes</taxon>
        <taxon>Chaetothyriomycetidae</taxon>
        <taxon>Chaetothyriales</taxon>
        <taxon>Trichomeriaceae</taxon>
        <taxon>Lithohypha</taxon>
    </lineage>
</organism>
<dbReference type="SUPFAM" id="SSF52768">
    <property type="entry name" value="Arginase/deacetylase"/>
    <property type="match status" value="1"/>
</dbReference>
<evidence type="ECO:0000256" key="3">
    <source>
        <dbReference type="ARBA" id="ARBA00023211"/>
    </source>
</evidence>
<comment type="similarity">
    <text evidence="4">Belongs to the arginase family.</text>
</comment>
<dbReference type="PROSITE" id="PS51409">
    <property type="entry name" value="ARGINASE_2"/>
    <property type="match status" value="1"/>
</dbReference>
<comment type="caution">
    <text evidence="5">The sequence shown here is derived from an EMBL/GenBank/DDBJ whole genome shotgun (WGS) entry which is preliminary data.</text>
</comment>
<evidence type="ECO:0000313" key="5">
    <source>
        <dbReference type="EMBL" id="KAK5099009.1"/>
    </source>
</evidence>
<name>A0ABR0KKH4_9EURO</name>
<dbReference type="CDD" id="cd09999">
    <property type="entry name" value="Arginase-like_1"/>
    <property type="match status" value="1"/>
</dbReference>
<dbReference type="Gene3D" id="3.40.800.10">
    <property type="entry name" value="Ureohydrolase domain"/>
    <property type="match status" value="1"/>
</dbReference>
<proteinExistence type="inferred from homology"/>
<sequence length="318" mass="34671">MGRYKSITVIISPCHVGLRNIRVGRGPHALLDAGLIENIKQTLPKGFALNVEEIRSVQTVLTDIEGDIGRSFAVLRYISVAVQKAVQEESWPLVLSGNCMDVVGVNAGLNPVTEDGLKKGQISENKTREVIWFDAHADLETPDTTRSGYLDGMGGSMLLGEGFGNLLGTIPGYAAIEGRQLLGVGFRDFSESEEKKIREKGVRTVFGKKPLDRGHYLADLASALEDKNTIGLVDSTLHLDVDVLDTSVGRANEFAVEGGLGEQDLIDCMDLVGEKREVKAMHVASLNPEYERWENIARVAIRAIIHIIQNVFDDGSSM</sequence>
<keyword evidence="2" id="KW-0378">Hydrolase</keyword>
<protein>
    <recommendedName>
        <fullName evidence="7">Arginase</fullName>
    </recommendedName>
</protein>
<gene>
    <name evidence="5" type="ORF">LTR24_001637</name>
</gene>
<keyword evidence="6" id="KW-1185">Reference proteome</keyword>
<dbReference type="InterPro" id="IPR023696">
    <property type="entry name" value="Ureohydrolase_dom_sf"/>
</dbReference>
<dbReference type="PANTHER" id="PTHR43782:SF3">
    <property type="entry name" value="ARGINASE"/>
    <property type="match status" value="1"/>
</dbReference>
<evidence type="ECO:0008006" key="7">
    <source>
        <dbReference type="Google" id="ProtNLM"/>
    </source>
</evidence>
<dbReference type="Proteomes" id="UP001345013">
    <property type="component" value="Unassembled WGS sequence"/>
</dbReference>
<dbReference type="EMBL" id="JAVRRG010000012">
    <property type="protein sequence ID" value="KAK5099009.1"/>
    <property type="molecule type" value="Genomic_DNA"/>
</dbReference>
<accession>A0ABR0KKH4</accession>
<evidence type="ECO:0000256" key="1">
    <source>
        <dbReference type="ARBA" id="ARBA00022723"/>
    </source>
</evidence>